<name>A0A9P8QP63_9HYPO</name>
<sequence length="61" mass="6786">MPLGSCQLQFAGKPQPETPLDRALKRSRLWVPSLGGGQSRANDGAKRNAKQPFFTRCEERT</sequence>
<gene>
    <name evidence="2" type="ORF">Trco_003182</name>
</gene>
<organism evidence="2 3">
    <name type="scientific">Trichoderma cornu-damae</name>
    <dbReference type="NCBI Taxonomy" id="654480"/>
    <lineage>
        <taxon>Eukaryota</taxon>
        <taxon>Fungi</taxon>
        <taxon>Dikarya</taxon>
        <taxon>Ascomycota</taxon>
        <taxon>Pezizomycotina</taxon>
        <taxon>Sordariomycetes</taxon>
        <taxon>Hypocreomycetidae</taxon>
        <taxon>Hypocreales</taxon>
        <taxon>Hypocreaceae</taxon>
        <taxon>Trichoderma</taxon>
    </lineage>
</organism>
<feature type="region of interest" description="Disordered" evidence="1">
    <location>
        <begin position="32"/>
        <end position="61"/>
    </location>
</feature>
<feature type="region of interest" description="Disordered" evidence="1">
    <location>
        <begin position="1"/>
        <end position="20"/>
    </location>
</feature>
<evidence type="ECO:0000313" key="2">
    <source>
        <dbReference type="EMBL" id="KAH6609836.1"/>
    </source>
</evidence>
<dbReference type="Proteomes" id="UP000827724">
    <property type="component" value="Unassembled WGS sequence"/>
</dbReference>
<evidence type="ECO:0000313" key="3">
    <source>
        <dbReference type="Proteomes" id="UP000827724"/>
    </source>
</evidence>
<dbReference type="AlphaFoldDB" id="A0A9P8QP63"/>
<keyword evidence="3" id="KW-1185">Reference proteome</keyword>
<protein>
    <submittedName>
        <fullName evidence="2">Uncharacterized protein</fullName>
    </submittedName>
</protein>
<dbReference type="EMBL" id="JAIWOZ010000002">
    <property type="protein sequence ID" value="KAH6609836.1"/>
    <property type="molecule type" value="Genomic_DNA"/>
</dbReference>
<comment type="caution">
    <text evidence="2">The sequence shown here is derived from an EMBL/GenBank/DDBJ whole genome shotgun (WGS) entry which is preliminary data.</text>
</comment>
<accession>A0A9P8QP63</accession>
<evidence type="ECO:0000256" key="1">
    <source>
        <dbReference type="SAM" id="MobiDB-lite"/>
    </source>
</evidence>
<proteinExistence type="predicted"/>
<reference evidence="2" key="1">
    <citation type="submission" date="2021-08" db="EMBL/GenBank/DDBJ databases">
        <title>Chromosome-Level Trichoderma cornu-damae using Hi-C Data.</title>
        <authorList>
            <person name="Kim C.S."/>
        </authorList>
    </citation>
    <scope>NUCLEOTIDE SEQUENCE</scope>
    <source>
        <strain evidence="2">KA19-0412C</strain>
    </source>
</reference>